<evidence type="ECO:0000313" key="3">
    <source>
        <dbReference type="EMBL" id="SIT81017.1"/>
    </source>
</evidence>
<name>A0A1R3WTV4_9RHOB</name>
<feature type="region of interest" description="Disordered" evidence="1">
    <location>
        <begin position="43"/>
        <end position="68"/>
    </location>
</feature>
<feature type="chain" id="PRO_5011961095" description="Peptidase inhibitor I78 family protein" evidence="2">
    <location>
        <begin position="23"/>
        <end position="94"/>
    </location>
</feature>
<evidence type="ECO:0000256" key="1">
    <source>
        <dbReference type="SAM" id="MobiDB-lite"/>
    </source>
</evidence>
<dbReference type="AlphaFoldDB" id="A0A1R3WTV4"/>
<sequence length="94" mass="9993">MRPALGIVLLVPLLACSGTEPAGDPADDGLRARQEAACTAAITEHIRQPPEAITSRRVSETGGRAQVEARDGDRLHICDVDAAGTVLDYRHPRP</sequence>
<dbReference type="Proteomes" id="UP000192455">
    <property type="component" value="Unassembled WGS sequence"/>
</dbReference>
<organism evidence="3 4">
    <name type="scientific">Pontibaca methylaminivorans</name>
    <dbReference type="NCBI Taxonomy" id="515897"/>
    <lineage>
        <taxon>Bacteria</taxon>
        <taxon>Pseudomonadati</taxon>
        <taxon>Pseudomonadota</taxon>
        <taxon>Alphaproteobacteria</taxon>
        <taxon>Rhodobacterales</taxon>
        <taxon>Roseobacteraceae</taxon>
        <taxon>Pontibaca</taxon>
    </lineage>
</organism>
<dbReference type="EMBL" id="FTPS01000001">
    <property type="protein sequence ID" value="SIT81017.1"/>
    <property type="molecule type" value="Genomic_DNA"/>
</dbReference>
<accession>A0A1R3WTV4</accession>
<dbReference type="STRING" id="515897.SAMN05421849_1410"/>
<keyword evidence="4" id="KW-1185">Reference proteome</keyword>
<gene>
    <name evidence="3" type="ORF">SAMN05421849_1410</name>
</gene>
<evidence type="ECO:0000313" key="4">
    <source>
        <dbReference type="Proteomes" id="UP000192455"/>
    </source>
</evidence>
<reference evidence="3 4" key="1">
    <citation type="submission" date="2017-01" db="EMBL/GenBank/DDBJ databases">
        <authorList>
            <person name="Mah S.A."/>
            <person name="Swanson W.J."/>
            <person name="Moy G.W."/>
            <person name="Vacquier V.D."/>
        </authorList>
    </citation>
    <scope>NUCLEOTIDE SEQUENCE [LARGE SCALE GENOMIC DNA]</scope>
    <source>
        <strain evidence="3 4">DSM 21219</strain>
    </source>
</reference>
<proteinExistence type="predicted"/>
<protein>
    <recommendedName>
        <fullName evidence="5">Peptidase inhibitor I78 family protein</fullName>
    </recommendedName>
</protein>
<feature type="signal peptide" evidence="2">
    <location>
        <begin position="1"/>
        <end position="22"/>
    </location>
</feature>
<keyword evidence="2" id="KW-0732">Signal</keyword>
<dbReference type="OrthoDB" id="7777502at2"/>
<evidence type="ECO:0000256" key="2">
    <source>
        <dbReference type="SAM" id="SignalP"/>
    </source>
</evidence>
<evidence type="ECO:0008006" key="5">
    <source>
        <dbReference type="Google" id="ProtNLM"/>
    </source>
</evidence>
<dbReference type="RefSeq" id="WP_076648977.1">
    <property type="nucleotide sequence ID" value="NZ_FTPS01000001.1"/>
</dbReference>